<dbReference type="EMBL" id="LUCM01005341">
    <property type="protein sequence ID" value="KAA0192938.1"/>
    <property type="molecule type" value="Genomic_DNA"/>
</dbReference>
<organism evidence="1 2">
    <name type="scientific">Fasciolopsis buskii</name>
    <dbReference type="NCBI Taxonomy" id="27845"/>
    <lineage>
        <taxon>Eukaryota</taxon>
        <taxon>Metazoa</taxon>
        <taxon>Spiralia</taxon>
        <taxon>Lophotrochozoa</taxon>
        <taxon>Platyhelminthes</taxon>
        <taxon>Trematoda</taxon>
        <taxon>Digenea</taxon>
        <taxon>Plagiorchiida</taxon>
        <taxon>Echinostomata</taxon>
        <taxon>Echinostomatoidea</taxon>
        <taxon>Fasciolidae</taxon>
        <taxon>Fasciolopsis</taxon>
    </lineage>
</organism>
<reference evidence="1" key="1">
    <citation type="submission" date="2019-05" db="EMBL/GenBank/DDBJ databases">
        <title>Annotation for the trematode Fasciolopsis buski.</title>
        <authorList>
            <person name="Choi Y.-J."/>
        </authorList>
    </citation>
    <scope>NUCLEOTIDE SEQUENCE</scope>
    <source>
        <strain evidence="1">HT</strain>
        <tissue evidence="1">Whole worm</tissue>
    </source>
</reference>
<sequence>MVLLFHGTYSTVTAEDNQMEFIAKAALFCEAHELCYLRGQAKNMIGYMVGYNYHSLLNRRPSHSDFWVNIHILLHHNNADDEQNWICGEGISTLHGITQYKMGKRESRDSLRAAIFTTYGKLKREGTANKTYSYGCEYRYLDRRGRIVQKELFHAGIVQPLSLYADSNSTSGCFNKTHRTSLIDCAMR</sequence>
<keyword evidence="2" id="KW-1185">Reference proteome</keyword>
<proteinExistence type="predicted"/>
<gene>
    <name evidence="1" type="ORF">FBUS_03514</name>
</gene>
<evidence type="ECO:0000313" key="2">
    <source>
        <dbReference type="Proteomes" id="UP000728185"/>
    </source>
</evidence>
<protein>
    <submittedName>
        <fullName evidence="1">Uncharacterized protein</fullName>
    </submittedName>
</protein>
<name>A0A8E0RVM9_9TREM</name>
<evidence type="ECO:0000313" key="1">
    <source>
        <dbReference type="EMBL" id="KAA0192938.1"/>
    </source>
</evidence>
<dbReference type="OrthoDB" id="6316845at2759"/>
<comment type="caution">
    <text evidence="1">The sequence shown here is derived from an EMBL/GenBank/DDBJ whole genome shotgun (WGS) entry which is preliminary data.</text>
</comment>
<dbReference type="Proteomes" id="UP000728185">
    <property type="component" value="Unassembled WGS sequence"/>
</dbReference>
<accession>A0A8E0RVM9</accession>
<dbReference type="AlphaFoldDB" id="A0A8E0RVM9"/>